<feature type="compositionally biased region" description="Polar residues" evidence="1">
    <location>
        <begin position="95"/>
        <end position="110"/>
    </location>
</feature>
<dbReference type="Proteomes" id="UP000053477">
    <property type="component" value="Unassembled WGS sequence"/>
</dbReference>
<accession>A0A0H2RMS7</accession>
<name>A0A0H2RMS7_9AGAM</name>
<protein>
    <submittedName>
        <fullName evidence="2">Uncharacterized protein</fullName>
    </submittedName>
</protein>
<feature type="region of interest" description="Disordered" evidence="1">
    <location>
        <begin position="21"/>
        <end position="156"/>
    </location>
</feature>
<feature type="compositionally biased region" description="Acidic residues" evidence="1">
    <location>
        <begin position="136"/>
        <end position="155"/>
    </location>
</feature>
<dbReference type="AlphaFoldDB" id="A0A0H2RMS7"/>
<dbReference type="EMBL" id="KQ085964">
    <property type="protein sequence ID" value="KLO13184.1"/>
    <property type="molecule type" value="Genomic_DNA"/>
</dbReference>
<feature type="compositionally biased region" description="Polar residues" evidence="1">
    <location>
        <begin position="25"/>
        <end position="58"/>
    </location>
</feature>
<proteinExistence type="predicted"/>
<dbReference type="InParanoid" id="A0A0H2RMS7"/>
<evidence type="ECO:0000313" key="2">
    <source>
        <dbReference type="EMBL" id="KLO13184.1"/>
    </source>
</evidence>
<evidence type="ECO:0000256" key="1">
    <source>
        <dbReference type="SAM" id="MobiDB-lite"/>
    </source>
</evidence>
<feature type="compositionally biased region" description="Basic and acidic residues" evidence="1">
    <location>
        <begin position="85"/>
        <end position="94"/>
    </location>
</feature>
<evidence type="ECO:0000313" key="3">
    <source>
        <dbReference type="Proteomes" id="UP000053477"/>
    </source>
</evidence>
<sequence>MSQIRAIHQAVANRNAQRGIDPSLVYNTPNSFSTPESTYNGIPPSNQLQGTSYPQNPNGFGYGTHSLPQHGEGSAGFVYQEGSDDGFRFSRHEGTSAQHSRTNSPNNQMNDPEEPPSSDGALPASSTSMNGTGDGRDEESDEESDMSGDSDDEGLEDRVEFASNLTRKRIRNTVRATLLSPHSLSYKAGMIKTIEVLLSIIPVDAFGSRNTHTLPGYYPEEWQHIDAGKMGQ</sequence>
<reference evidence="2 3" key="1">
    <citation type="submission" date="2015-04" db="EMBL/GenBank/DDBJ databases">
        <title>Complete genome sequence of Schizopora paradoxa KUC8140, a cosmopolitan wood degrader in East Asia.</title>
        <authorList>
            <consortium name="DOE Joint Genome Institute"/>
            <person name="Min B."/>
            <person name="Park H."/>
            <person name="Jang Y."/>
            <person name="Kim J.-J."/>
            <person name="Kim K.H."/>
            <person name="Pangilinan J."/>
            <person name="Lipzen A."/>
            <person name="Riley R."/>
            <person name="Grigoriev I.V."/>
            <person name="Spatafora J.W."/>
            <person name="Choi I.-G."/>
        </authorList>
    </citation>
    <scope>NUCLEOTIDE SEQUENCE [LARGE SCALE GENOMIC DNA]</scope>
    <source>
        <strain evidence="2 3">KUC8140</strain>
    </source>
</reference>
<organism evidence="2 3">
    <name type="scientific">Schizopora paradoxa</name>
    <dbReference type="NCBI Taxonomy" id="27342"/>
    <lineage>
        <taxon>Eukaryota</taxon>
        <taxon>Fungi</taxon>
        <taxon>Dikarya</taxon>
        <taxon>Basidiomycota</taxon>
        <taxon>Agaricomycotina</taxon>
        <taxon>Agaricomycetes</taxon>
        <taxon>Hymenochaetales</taxon>
        <taxon>Schizoporaceae</taxon>
        <taxon>Schizopora</taxon>
    </lineage>
</organism>
<keyword evidence="3" id="KW-1185">Reference proteome</keyword>
<gene>
    <name evidence="2" type="ORF">SCHPADRAFT_940646</name>
</gene>